<accession>A0A1J0WKG2</accession>
<proteinExistence type="predicted"/>
<evidence type="ECO:0000256" key="2">
    <source>
        <dbReference type="SAM" id="SignalP"/>
    </source>
</evidence>
<feature type="chain" id="PRO_5012000730" description="DUF3035 domain-containing protein" evidence="2">
    <location>
        <begin position="19"/>
        <end position="173"/>
    </location>
</feature>
<dbReference type="AlphaFoldDB" id="A0A1J0WKG2"/>
<dbReference type="EMBL" id="CP018076">
    <property type="protein sequence ID" value="APE44804.1"/>
    <property type="molecule type" value="Genomic_DNA"/>
</dbReference>
<dbReference type="OrthoDB" id="7876689at2"/>
<evidence type="ECO:0000313" key="3">
    <source>
        <dbReference type="EMBL" id="APE44804.1"/>
    </source>
</evidence>
<sequence length="173" mass="18879">MRRTVLMILIPLALSACANQGLRDLRTDSKGPDEFMITPSAPLQEPASYNTLPPPTPGQANLTDRSAVNEGITAFGGNPQAKQGGIDARDGALVNHASRRGVTPGIRAILAEADADFRRRKGRFTQIRLVPVDRYAQAYRRQALDPAAEAERWRRAGARTPSAPPRDRRFNPG</sequence>
<dbReference type="PROSITE" id="PS51257">
    <property type="entry name" value="PROKAR_LIPOPROTEIN"/>
    <property type="match status" value="1"/>
</dbReference>
<reference evidence="3 4" key="1">
    <citation type="submission" date="2016-11" db="EMBL/GenBank/DDBJ databases">
        <title>Complete genome sequence of Sulfitobacter sp. AM1-D1, a toxic bacteria associated with marine dinoflagellate Alexandrium minutum in East China Sea.</title>
        <authorList>
            <person name="Yang Q."/>
            <person name="Zhang X."/>
            <person name="Tian X."/>
        </authorList>
    </citation>
    <scope>NUCLEOTIDE SEQUENCE [LARGE SCALE GENOMIC DNA]</scope>
    <source>
        <strain evidence="3 4">AM1-D1</strain>
    </source>
</reference>
<protein>
    <recommendedName>
        <fullName evidence="5">DUF3035 domain-containing protein</fullName>
    </recommendedName>
</protein>
<keyword evidence="2" id="KW-0732">Signal</keyword>
<feature type="signal peptide" evidence="2">
    <location>
        <begin position="1"/>
        <end position="18"/>
    </location>
</feature>
<name>A0A1J0WKG2_9RHOB</name>
<feature type="region of interest" description="Disordered" evidence="1">
    <location>
        <begin position="144"/>
        <end position="173"/>
    </location>
</feature>
<dbReference type="Pfam" id="PF11233">
    <property type="entry name" value="DUF3035"/>
    <property type="match status" value="1"/>
</dbReference>
<evidence type="ECO:0000313" key="4">
    <source>
        <dbReference type="Proteomes" id="UP000181897"/>
    </source>
</evidence>
<dbReference type="STRING" id="1917485.BOO69_16410"/>
<keyword evidence="4" id="KW-1185">Reference proteome</keyword>
<dbReference type="Proteomes" id="UP000181897">
    <property type="component" value="Chromosome"/>
</dbReference>
<evidence type="ECO:0008006" key="5">
    <source>
        <dbReference type="Google" id="ProtNLM"/>
    </source>
</evidence>
<dbReference type="KEGG" id="suam:BOO69_16410"/>
<organism evidence="3 4">
    <name type="scientific">Sulfitobacter alexandrii</name>
    <dbReference type="NCBI Taxonomy" id="1917485"/>
    <lineage>
        <taxon>Bacteria</taxon>
        <taxon>Pseudomonadati</taxon>
        <taxon>Pseudomonadota</taxon>
        <taxon>Alphaproteobacteria</taxon>
        <taxon>Rhodobacterales</taxon>
        <taxon>Roseobacteraceae</taxon>
        <taxon>Sulfitobacter</taxon>
    </lineage>
</organism>
<dbReference type="InterPro" id="IPR021395">
    <property type="entry name" value="DUF3035"/>
</dbReference>
<gene>
    <name evidence="3" type="ORF">BOO69_16410</name>
</gene>
<evidence type="ECO:0000256" key="1">
    <source>
        <dbReference type="SAM" id="MobiDB-lite"/>
    </source>
</evidence>
<dbReference type="RefSeq" id="WP_071973150.1">
    <property type="nucleotide sequence ID" value="NZ_CP018076.1"/>
</dbReference>